<reference evidence="1" key="1">
    <citation type="submission" date="2019-08" db="EMBL/GenBank/DDBJ databases">
        <authorList>
            <person name="Kucharzyk K."/>
            <person name="Murdoch R.W."/>
            <person name="Higgins S."/>
            <person name="Loffler F."/>
        </authorList>
    </citation>
    <scope>NUCLEOTIDE SEQUENCE</scope>
</reference>
<name>A0A645ICU2_9ZZZZ</name>
<comment type="caution">
    <text evidence="1">The sequence shown here is derived from an EMBL/GenBank/DDBJ whole genome shotgun (WGS) entry which is preliminary data.</text>
</comment>
<gene>
    <name evidence="1" type="ORF">SDC9_196741</name>
</gene>
<dbReference type="EMBL" id="VSSQ01112101">
    <property type="protein sequence ID" value="MPN49128.1"/>
    <property type="molecule type" value="Genomic_DNA"/>
</dbReference>
<protein>
    <submittedName>
        <fullName evidence="1">Uncharacterized protein</fullName>
    </submittedName>
</protein>
<accession>A0A645ICU2</accession>
<dbReference type="AlphaFoldDB" id="A0A645ICU2"/>
<evidence type="ECO:0000313" key="1">
    <source>
        <dbReference type="EMBL" id="MPN49128.1"/>
    </source>
</evidence>
<sequence length="133" mass="14961">MGYLDRMVQYILAVAGSKTQPAQKLHDLGMQAMNAGFEGRPFALGLDGCFHFLFRTLHHFLNAGGMDTPVHNQFFKGKPCDFSSDRIKTGHGDGFRRIVYNQINTGQCFQSSYISSFSADNSALHFIVWQVDY</sequence>
<organism evidence="1">
    <name type="scientific">bioreactor metagenome</name>
    <dbReference type="NCBI Taxonomy" id="1076179"/>
    <lineage>
        <taxon>unclassified sequences</taxon>
        <taxon>metagenomes</taxon>
        <taxon>ecological metagenomes</taxon>
    </lineage>
</organism>
<proteinExistence type="predicted"/>